<dbReference type="Proteomes" id="UP000034231">
    <property type="component" value="Unassembled WGS sequence"/>
</dbReference>
<gene>
    <name evidence="1" type="ORF">US68_C0008G0083</name>
</gene>
<reference evidence="1 2" key="1">
    <citation type="journal article" date="2015" name="Nature">
        <title>rRNA introns, odd ribosomes, and small enigmatic genomes across a large radiation of phyla.</title>
        <authorList>
            <person name="Brown C.T."/>
            <person name="Hug L.A."/>
            <person name="Thomas B.C."/>
            <person name="Sharon I."/>
            <person name="Castelle C.J."/>
            <person name="Singh A."/>
            <person name="Wilkins M.J."/>
            <person name="Williams K.H."/>
            <person name="Banfield J.F."/>
        </authorList>
    </citation>
    <scope>NUCLEOTIDE SEQUENCE [LARGE SCALE GENOMIC DNA]</scope>
</reference>
<name>A0A0G0I4G4_9BACT</name>
<dbReference type="InterPro" id="IPR011990">
    <property type="entry name" value="TPR-like_helical_dom_sf"/>
</dbReference>
<organism evidence="1 2">
    <name type="scientific">Candidatus Shapirobacteria bacterium GW2011_GWE1_38_10</name>
    <dbReference type="NCBI Taxonomy" id="1618488"/>
    <lineage>
        <taxon>Bacteria</taxon>
        <taxon>Candidatus Shapironibacteriota</taxon>
    </lineage>
</organism>
<dbReference type="Gene3D" id="1.25.40.10">
    <property type="entry name" value="Tetratricopeptide repeat domain"/>
    <property type="match status" value="1"/>
</dbReference>
<accession>A0A0G0I4G4</accession>
<comment type="caution">
    <text evidence="1">The sequence shown here is derived from an EMBL/GenBank/DDBJ whole genome shotgun (WGS) entry which is preliminary data.</text>
</comment>
<dbReference type="EMBL" id="LBTX01000008">
    <property type="protein sequence ID" value="KKQ50198.1"/>
    <property type="molecule type" value="Genomic_DNA"/>
</dbReference>
<protein>
    <recommendedName>
        <fullName evidence="3">Tetratricopeptide repeat protein</fullName>
    </recommendedName>
</protein>
<proteinExistence type="predicted"/>
<evidence type="ECO:0000313" key="2">
    <source>
        <dbReference type="Proteomes" id="UP000034231"/>
    </source>
</evidence>
<evidence type="ECO:0000313" key="1">
    <source>
        <dbReference type="EMBL" id="KKQ50198.1"/>
    </source>
</evidence>
<dbReference type="SUPFAM" id="SSF48452">
    <property type="entry name" value="TPR-like"/>
    <property type="match status" value="1"/>
</dbReference>
<sequence>MISPISPLHQKAEKLRESDKLLDALKLYEEVIYKYQQEKNHFDLVETLGGRCLTYKHLFLLSNDYSFRNLAYNSALSSLEIAKYFKISPKIHRCYFRLGEMEMLANNFLKAEKFYLKAFLKYPKEEAEKGDFQYHLGEAQYRAGKKTEGLRNLLDGLKLIEKYESVTDSFVYHVWRSGCLMRLGELTKNKKYLLEAQKIIDSDPRLIIRKRQIAALRKTCCL</sequence>
<dbReference type="AlphaFoldDB" id="A0A0G0I4G4"/>
<evidence type="ECO:0008006" key="3">
    <source>
        <dbReference type="Google" id="ProtNLM"/>
    </source>
</evidence>